<reference evidence="1 2" key="1">
    <citation type="journal article" date="2018" name="Nat. Ecol. Evol.">
        <title>Pezizomycetes genomes reveal the molecular basis of ectomycorrhizal truffle lifestyle.</title>
        <authorList>
            <person name="Murat C."/>
            <person name="Payen T."/>
            <person name="Noel B."/>
            <person name="Kuo A."/>
            <person name="Morin E."/>
            <person name="Chen J."/>
            <person name="Kohler A."/>
            <person name="Krizsan K."/>
            <person name="Balestrini R."/>
            <person name="Da Silva C."/>
            <person name="Montanini B."/>
            <person name="Hainaut M."/>
            <person name="Levati E."/>
            <person name="Barry K.W."/>
            <person name="Belfiori B."/>
            <person name="Cichocki N."/>
            <person name="Clum A."/>
            <person name="Dockter R.B."/>
            <person name="Fauchery L."/>
            <person name="Guy J."/>
            <person name="Iotti M."/>
            <person name="Le Tacon F."/>
            <person name="Lindquist E.A."/>
            <person name="Lipzen A."/>
            <person name="Malagnac F."/>
            <person name="Mello A."/>
            <person name="Molinier V."/>
            <person name="Miyauchi S."/>
            <person name="Poulain J."/>
            <person name="Riccioni C."/>
            <person name="Rubini A."/>
            <person name="Sitrit Y."/>
            <person name="Splivallo R."/>
            <person name="Traeger S."/>
            <person name="Wang M."/>
            <person name="Zifcakova L."/>
            <person name="Wipf D."/>
            <person name="Zambonelli A."/>
            <person name="Paolocci F."/>
            <person name="Nowrousian M."/>
            <person name="Ottonello S."/>
            <person name="Baldrian P."/>
            <person name="Spatafora J.W."/>
            <person name="Henrissat B."/>
            <person name="Nagy L.G."/>
            <person name="Aury J.M."/>
            <person name="Wincker P."/>
            <person name="Grigoriev I.V."/>
            <person name="Bonfante P."/>
            <person name="Martin F.M."/>
        </authorList>
    </citation>
    <scope>NUCLEOTIDE SEQUENCE [LARGE SCALE GENOMIC DNA]</scope>
    <source>
        <strain evidence="1 2">120613-1</strain>
    </source>
</reference>
<dbReference type="SUPFAM" id="SSF46689">
    <property type="entry name" value="Homeodomain-like"/>
    <property type="match status" value="1"/>
</dbReference>
<dbReference type="Gene3D" id="3.30.420.10">
    <property type="entry name" value="Ribonuclease H-like superfamily/Ribonuclease H"/>
    <property type="match status" value="1"/>
</dbReference>
<proteinExistence type="predicted"/>
<dbReference type="AlphaFoldDB" id="A0A3N4JVU9"/>
<dbReference type="GO" id="GO:0003676">
    <property type="term" value="F:nucleic acid binding"/>
    <property type="evidence" value="ECO:0007669"/>
    <property type="project" value="InterPro"/>
</dbReference>
<keyword evidence="2" id="KW-1185">Reference proteome</keyword>
<gene>
    <name evidence="1" type="ORF">L873DRAFT_1844623</name>
</gene>
<dbReference type="EMBL" id="ML120401">
    <property type="protein sequence ID" value="RPA97844.1"/>
    <property type="molecule type" value="Genomic_DNA"/>
</dbReference>
<evidence type="ECO:0000313" key="1">
    <source>
        <dbReference type="EMBL" id="RPA97844.1"/>
    </source>
</evidence>
<evidence type="ECO:0000313" key="2">
    <source>
        <dbReference type="Proteomes" id="UP000276215"/>
    </source>
</evidence>
<dbReference type="Proteomes" id="UP000276215">
    <property type="component" value="Unassembled WGS sequence"/>
</dbReference>
<dbReference type="STRING" id="1336337.A0A3N4JVU9"/>
<dbReference type="PANTHER" id="PTHR23022:SF119">
    <property type="entry name" value="TC1-LIKE TRANSPOSASE DDE DOMAIN-CONTAINING PROTEIN"/>
    <property type="match status" value="1"/>
</dbReference>
<dbReference type="InterPro" id="IPR052338">
    <property type="entry name" value="Transposase_5"/>
</dbReference>
<name>A0A3N4JVU9_9PEZI</name>
<sequence length="300" mass="34531">MPLTGAVTKIDNFDCACGGPLLMGCKELLPPPTNNLKMTIIIATTMKTKGTRSQHFPNDNKCRETTWDERLRIITLRDEARMKWKDIAALVNIKLSTCHDIYARSKVDNTPTNKHRTGRPPIFDEAEKEKLCLFITQDKRTRRLGWEDLLTELGYACSVRTLRNTLWTDESTFSTTGFGHRPWVLRRPEEEFHPDCIDETWESGRESVMIWGGFCGEMKSELQVIPPGVKVNSIYYVTHILDPVLIPFWHQTCEHYGWTQVIEDGAPGHQRFAKHCWVINQVEILPWPPQSPDLNLIEAL</sequence>
<dbReference type="PANTHER" id="PTHR23022">
    <property type="entry name" value="TRANSPOSABLE ELEMENT-RELATED"/>
    <property type="match status" value="1"/>
</dbReference>
<evidence type="ECO:0008006" key="3">
    <source>
        <dbReference type="Google" id="ProtNLM"/>
    </source>
</evidence>
<organism evidence="1 2">
    <name type="scientific">Choiromyces venosus 120613-1</name>
    <dbReference type="NCBI Taxonomy" id="1336337"/>
    <lineage>
        <taxon>Eukaryota</taxon>
        <taxon>Fungi</taxon>
        <taxon>Dikarya</taxon>
        <taxon>Ascomycota</taxon>
        <taxon>Pezizomycotina</taxon>
        <taxon>Pezizomycetes</taxon>
        <taxon>Pezizales</taxon>
        <taxon>Tuberaceae</taxon>
        <taxon>Choiromyces</taxon>
    </lineage>
</organism>
<dbReference type="InterPro" id="IPR009057">
    <property type="entry name" value="Homeodomain-like_sf"/>
</dbReference>
<protein>
    <recommendedName>
        <fullName evidence="3">Tc1-like transposase DDE domain-containing protein</fullName>
    </recommendedName>
</protein>
<dbReference type="InterPro" id="IPR036397">
    <property type="entry name" value="RNaseH_sf"/>
</dbReference>
<dbReference type="OrthoDB" id="5410741at2759"/>
<accession>A0A3N4JVU9</accession>